<dbReference type="PANTHER" id="PTHR32009">
    <property type="entry name" value="TMV RESISTANCE PROTEIN N-LIKE"/>
    <property type="match status" value="1"/>
</dbReference>
<proteinExistence type="predicted"/>
<dbReference type="EMBL" id="KK198757">
    <property type="protein sequence ID" value="KCW73492.1"/>
    <property type="molecule type" value="Genomic_DNA"/>
</dbReference>
<dbReference type="OMA" id="PRYVESW"/>
<dbReference type="GO" id="GO:0005634">
    <property type="term" value="C:nucleus"/>
    <property type="evidence" value="ECO:0000318"/>
    <property type="project" value="GO_Central"/>
</dbReference>
<keyword evidence="2" id="KW-0378">Hydrolase</keyword>
<evidence type="ECO:0000256" key="1">
    <source>
        <dbReference type="ARBA" id="ARBA00011982"/>
    </source>
</evidence>
<comment type="catalytic activity">
    <reaction evidence="4">
        <text>NAD(+) + H2O = ADP-D-ribose + nicotinamide + H(+)</text>
        <dbReference type="Rhea" id="RHEA:16301"/>
        <dbReference type="ChEBI" id="CHEBI:15377"/>
        <dbReference type="ChEBI" id="CHEBI:15378"/>
        <dbReference type="ChEBI" id="CHEBI:17154"/>
        <dbReference type="ChEBI" id="CHEBI:57540"/>
        <dbReference type="ChEBI" id="CHEBI:57967"/>
        <dbReference type="EC" id="3.2.2.6"/>
    </reaction>
    <physiologicalReaction direction="left-to-right" evidence="4">
        <dbReference type="Rhea" id="RHEA:16302"/>
    </physiologicalReaction>
</comment>
<dbReference type="STRING" id="71139.A0A059C575"/>
<dbReference type="Pfam" id="PF01582">
    <property type="entry name" value="TIR"/>
    <property type="match status" value="1"/>
</dbReference>
<dbReference type="SMART" id="SM00255">
    <property type="entry name" value="TIR"/>
    <property type="match status" value="1"/>
</dbReference>
<evidence type="ECO:0000256" key="2">
    <source>
        <dbReference type="ARBA" id="ARBA00022801"/>
    </source>
</evidence>
<dbReference type="InterPro" id="IPR000157">
    <property type="entry name" value="TIR_dom"/>
</dbReference>
<dbReference type="EC" id="3.2.2.6" evidence="1"/>
<dbReference type="Gene3D" id="3.40.50.10140">
    <property type="entry name" value="Toll/interleukin-1 receptor homology (TIR) domain"/>
    <property type="match status" value="1"/>
</dbReference>
<dbReference type="PANTHER" id="PTHR32009:SF39">
    <property type="entry name" value="TIR DOMAIN-CONTAINING PROTEIN"/>
    <property type="match status" value="1"/>
</dbReference>
<dbReference type="Gramene" id="KCW73492">
    <property type="protein sequence ID" value="KCW73492"/>
    <property type="gene ID" value="EUGRSUZ_E01994"/>
</dbReference>
<keyword evidence="3" id="KW-0520">NAD</keyword>
<organism evidence="6">
    <name type="scientific">Eucalyptus grandis</name>
    <name type="common">Flooded gum</name>
    <dbReference type="NCBI Taxonomy" id="71139"/>
    <lineage>
        <taxon>Eukaryota</taxon>
        <taxon>Viridiplantae</taxon>
        <taxon>Streptophyta</taxon>
        <taxon>Embryophyta</taxon>
        <taxon>Tracheophyta</taxon>
        <taxon>Spermatophyta</taxon>
        <taxon>Magnoliopsida</taxon>
        <taxon>eudicotyledons</taxon>
        <taxon>Gunneridae</taxon>
        <taxon>Pentapetalae</taxon>
        <taxon>rosids</taxon>
        <taxon>malvids</taxon>
        <taxon>Myrtales</taxon>
        <taxon>Myrtaceae</taxon>
        <taxon>Myrtoideae</taxon>
        <taxon>Eucalypteae</taxon>
        <taxon>Eucalyptus</taxon>
    </lineage>
</organism>
<dbReference type="GO" id="GO:0061809">
    <property type="term" value="F:NAD+ nucleosidase activity, cyclic ADP-ribose generating"/>
    <property type="evidence" value="ECO:0007669"/>
    <property type="project" value="UniProtKB-EC"/>
</dbReference>
<gene>
    <name evidence="6" type="ORF">EUGRSUZ_E01994</name>
</gene>
<evidence type="ECO:0000313" key="6">
    <source>
        <dbReference type="EMBL" id="KCW73492.1"/>
    </source>
</evidence>
<sequence length="139" mass="16132">MANCLYNGLISAGIRAFKDNEELRFGEEIEGGLLQAINDSRIYIPIFSKGYASSKWCLHELAHIVELPRGNNEKVILPIFYDVDADDVKLKTKLYRKALRKHKSEYGKELAKKWKNALREVVRIRGRNLKDHGYYLLIH</sequence>
<reference evidence="6" key="1">
    <citation type="submission" date="2013-07" db="EMBL/GenBank/DDBJ databases">
        <title>The genome of Eucalyptus grandis.</title>
        <authorList>
            <person name="Schmutz J."/>
            <person name="Hayes R."/>
            <person name="Myburg A."/>
            <person name="Tuskan G."/>
            <person name="Grattapaglia D."/>
            <person name="Rokhsar D.S."/>
        </authorList>
    </citation>
    <scope>NUCLEOTIDE SEQUENCE</scope>
    <source>
        <tissue evidence="6">Leaf extractions</tissue>
    </source>
</reference>
<evidence type="ECO:0000259" key="5">
    <source>
        <dbReference type="PROSITE" id="PS50104"/>
    </source>
</evidence>
<evidence type="ECO:0000256" key="3">
    <source>
        <dbReference type="ARBA" id="ARBA00023027"/>
    </source>
</evidence>
<dbReference type="AlphaFoldDB" id="A0A059C575"/>
<name>A0A059C575_EUCGR</name>
<dbReference type="InterPro" id="IPR035897">
    <property type="entry name" value="Toll_tir_struct_dom_sf"/>
</dbReference>
<protein>
    <recommendedName>
        <fullName evidence="1">ADP-ribosyl cyclase/cyclic ADP-ribose hydrolase</fullName>
        <ecNumber evidence="1">3.2.2.6</ecNumber>
    </recommendedName>
</protein>
<dbReference type="PROSITE" id="PS50104">
    <property type="entry name" value="TIR"/>
    <property type="match status" value="1"/>
</dbReference>
<dbReference type="InParanoid" id="A0A059C575"/>
<feature type="domain" description="TIR" evidence="5">
    <location>
        <begin position="1"/>
        <end position="122"/>
    </location>
</feature>
<dbReference type="GO" id="GO:0007165">
    <property type="term" value="P:signal transduction"/>
    <property type="evidence" value="ECO:0000318"/>
    <property type="project" value="GO_Central"/>
</dbReference>
<evidence type="ECO:0000256" key="4">
    <source>
        <dbReference type="ARBA" id="ARBA00047304"/>
    </source>
</evidence>
<accession>A0A059C575</accession>
<dbReference type="SUPFAM" id="SSF52200">
    <property type="entry name" value="Toll/Interleukin receptor TIR domain"/>
    <property type="match status" value="1"/>
</dbReference>